<evidence type="ECO:0000259" key="2">
    <source>
        <dbReference type="Pfam" id="PF07786"/>
    </source>
</evidence>
<keyword evidence="1" id="KW-0472">Membrane</keyword>
<dbReference type="Pfam" id="PF07786">
    <property type="entry name" value="HGSNAT_cat"/>
    <property type="match status" value="1"/>
</dbReference>
<dbReference type="PANTHER" id="PTHR31061">
    <property type="entry name" value="LD22376P"/>
    <property type="match status" value="1"/>
</dbReference>
<feature type="transmembrane region" description="Helical" evidence="1">
    <location>
        <begin position="225"/>
        <end position="245"/>
    </location>
</feature>
<dbReference type="RefSeq" id="WP_054553392.1">
    <property type="nucleotide sequence ID" value="NZ_LJTC01000008.1"/>
</dbReference>
<feature type="transmembrane region" description="Helical" evidence="1">
    <location>
        <begin position="135"/>
        <end position="153"/>
    </location>
</feature>
<dbReference type="OrthoDB" id="9788724at2"/>
<feature type="transmembrane region" description="Helical" evidence="1">
    <location>
        <begin position="60"/>
        <end position="77"/>
    </location>
</feature>
<dbReference type="Proteomes" id="UP000050378">
    <property type="component" value="Unassembled WGS sequence"/>
</dbReference>
<dbReference type="InterPro" id="IPR012429">
    <property type="entry name" value="HGSNAT_cat"/>
</dbReference>
<feature type="domain" description="Heparan-alpha-glucosaminide N-acetyltransferase catalytic" evidence="2">
    <location>
        <begin position="16"/>
        <end position="248"/>
    </location>
</feature>
<dbReference type="PANTHER" id="PTHR31061:SF24">
    <property type="entry name" value="LD22376P"/>
    <property type="match status" value="1"/>
</dbReference>
<proteinExistence type="predicted"/>
<evidence type="ECO:0000313" key="3">
    <source>
        <dbReference type="EMBL" id="KPM82945.1"/>
    </source>
</evidence>
<dbReference type="EMBL" id="LJTC01000008">
    <property type="protein sequence ID" value="KPM82945.1"/>
    <property type="molecule type" value="Genomic_DNA"/>
</dbReference>
<keyword evidence="3" id="KW-0808">Transferase</keyword>
<gene>
    <name evidence="3" type="ORF">AOG27_12675</name>
</gene>
<dbReference type="STRING" id="570156.AOG27_12675"/>
<comment type="caution">
    <text evidence="3">The sequence shown here is derived from an EMBL/GenBank/DDBJ whole genome shotgun (WGS) entry which is preliminary data.</text>
</comment>
<evidence type="ECO:0000256" key="1">
    <source>
        <dbReference type="SAM" id="Phobius"/>
    </source>
</evidence>
<accession>A0A0P7E6L2</accession>
<feature type="transmembrane region" description="Helical" evidence="1">
    <location>
        <begin position="158"/>
        <end position="178"/>
    </location>
</feature>
<feature type="transmembrane region" description="Helical" evidence="1">
    <location>
        <begin position="21"/>
        <end position="40"/>
    </location>
</feature>
<feature type="transmembrane region" description="Helical" evidence="1">
    <location>
        <begin position="257"/>
        <end position="275"/>
    </location>
</feature>
<sequence length="395" mass="43696">MFKHSSAIINKLPSHRLMALDVMRGLTITAMILVNNPGSWGAMYWPLKHADWHGWTPTDLIFPFFIFIVGMSITLSVNSLRAKGISNQHILKAGVIRTMKLIALGWFLALFYYNFRDPSFSWVDGKLLQLRVLGVLQRIGLVYLVALCCYLYLSPKKIAITCIALLLFYGAAMLYIPYTLPNGEVVSGLWLHGNNLSAFIDNAVLGSHHLYYANAKPLPFDPEGLFSTLPAIASALSGILAAVYLTKQPELKKQARTLILLGTLAVIAGYAIAPITPINKALWTPSYVLLSSGLAAIFYALCSAILDIYKLRSWGAPFIVFGANAILFFMFAGVFARLLIMIPLGDSSLKGSIYGLIQLVISNDYLASFSFSLLFLMVSYGVMYGCYRKGIFWKV</sequence>
<protein>
    <submittedName>
        <fullName evidence="3">Heparan-alpha-glucosaminide N-acetyltransferase</fullName>
    </submittedName>
</protein>
<name>A0A0P7E6L2_9GAMM</name>
<organism evidence="3 4">
    <name type="scientific">Pseudoalteromonas lipolytica</name>
    <dbReference type="NCBI Taxonomy" id="570156"/>
    <lineage>
        <taxon>Bacteria</taxon>
        <taxon>Pseudomonadati</taxon>
        <taxon>Pseudomonadota</taxon>
        <taxon>Gammaproteobacteria</taxon>
        <taxon>Alteromonadales</taxon>
        <taxon>Pseudoalteromonadaceae</taxon>
        <taxon>Pseudoalteromonas</taxon>
    </lineage>
</organism>
<dbReference type="GO" id="GO:0016740">
    <property type="term" value="F:transferase activity"/>
    <property type="evidence" value="ECO:0007669"/>
    <property type="project" value="UniProtKB-KW"/>
</dbReference>
<keyword evidence="1" id="KW-0812">Transmembrane</keyword>
<feature type="transmembrane region" description="Helical" evidence="1">
    <location>
        <begin position="365"/>
        <end position="387"/>
    </location>
</feature>
<dbReference type="AlphaFoldDB" id="A0A0P7E6L2"/>
<feature type="transmembrane region" description="Helical" evidence="1">
    <location>
        <begin position="98"/>
        <end position="115"/>
    </location>
</feature>
<feature type="transmembrane region" description="Helical" evidence="1">
    <location>
        <begin position="287"/>
        <end position="306"/>
    </location>
</feature>
<feature type="transmembrane region" description="Helical" evidence="1">
    <location>
        <begin position="318"/>
        <end position="345"/>
    </location>
</feature>
<evidence type="ECO:0000313" key="4">
    <source>
        <dbReference type="Proteomes" id="UP000050378"/>
    </source>
</evidence>
<keyword evidence="1" id="KW-1133">Transmembrane helix</keyword>
<reference evidence="3 4" key="1">
    <citation type="submission" date="2015-09" db="EMBL/GenBank/DDBJ databases">
        <title>Draft Genome Sequence of Pseudoalteromonas lipolytica UCD-48B.</title>
        <authorList>
            <person name="Krusor M."/>
            <person name="Coil D.A."/>
            <person name="Lang J.M."/>
            <person name="Eisen J.A."/>
            <person name="Alexiev A."/>
        </authorList>
    </citation>
    <scope>NUCLEOTIDE SEQUENCE [LARGE SCALE GENOMIC DNA]</scope>
    <source>
        <strain evidence="3 4">UCD-48B</strain>
    </source>
</reference>
<dbReference type="PATRIC" id="fig|570156.3.peg.3632"/>